<dbReference type="RefSeq" id="WP_155036482.1">
    <property type="nucleotide sequence ID" value="NZ_JBHTIG010000062.1"/>
</dbReference>
<keyword evidence="1" id="KW-0472">Membrane</keyword>
<keyword evidence="4" id="KW-1185">Reference proteome</keyword>
<feature type="domain" description="Conjugative transposon TraM C-terminal" evidence="2">
    <location>
        <begin position="257"/>
        <end position="407"/>
    </location>
</feature>
<dbReference type="InterPro" id="IPR022187">
    <property type="entry name" value="Conjug_transposon_TraM"/>
</dbReference>
<evidence type="ECO:0000259" key="2">
    <source>
        <dbReference type="Pfam" id="PF12508"/>
    </source>
</evidence>
<dbReference type="AlphaFoldDB" id="A0A7K1GNZ2"/>
<evidence type="ECO:0000313" key="4">
    <source>
        <dbReference type="Proteomes" id="UP000488936"/>
    </source>
</evidence>
<sequence>MIQNHQNTQSKKKLLVSFLAFSLMGGVFLLAIYFIFKPTKSNIDIDETDLLPAAMPEKMPSNKIKAYEFDLWSQTQKKNSNHRIYFKDFKDTITANIQRPDQNIVNYQKNNNLGDFNHFNTSYDDSQRVIQDFYSSKDDDHQTLELKQKIEKLELELSQKSIPEPLSLQGQLDLMEKSYQMAAKYLPDSKQKPILLSNPIEQEQKKRPLRVQSQKDKSVVSTLVSVLKPIDLVSAREENSFYSIGVKSKEKGFKNTIKVTIAKDQVIVDKGYVELKLCQGISIGDMVLEKGSLIMGLATVSDRDRVIVNVHSILIKEYITPVELLGYDIYGQIGVQATDFQEVSATKQVLSSLATTSNRGITLSRGASDQIKADLAKGVISGVSDYFSKKVKSHRVTLRKGQQLFLVSKD</sequence>
<protein>
    <submittedName>
        <fullName evidence="3">Conjugative transposon protein TraM</fullName>
    </submittedName>
</protein>
<comment type="caution">
    <text evidence="3">The sequence shown here is derived from an EMBL/GenBank/DDBJ whole genome shotgun (WGS) entry which is preliminary data.</text>
</comment>
<keyword evidence="1" id="KW-0812">Transmembrane</keyword>
<reference evidence="3 4" key="1">
    <citation type="journal article" date="2006" name="Int. J. Syst. Evol. Microbiol.">
        <title>Myroides pelagicus sp. nov., isolated from seawater in Thailand.</title>
        <authorList>
            <person name="Yoon J."/>
            <person name="Maneerat S."/>
            <person name="Kawai F."/>
            <person name="Yokota A."/>
        </authorList>
    </citation>
    <scope>NUCLEOTIDE SEQUENCE [LARGE SCALE GENOMIC DNA]</scope>
    <source>
        <strain evidence="3 4">SM1T</strain>
    </source>
</reference>
<dbReference type="EMBL" id="WMJY01000028">
    <property type="protein sequence ID" value="MTH30498.1"/>
    <property type="molecule type" value="Genomic_DNA"/>
</dbReference>
<proteinExistence type="predicted"/>
<feature type="transmembrane region" description="Helical" evidence="1">
    <location>
        <begin position="14"/>
        <end position="36"/>
    </location>
</feature>
<dbReference type="Proteomes" id="UP000488936">
    <property type="component" value="Unassembled WGS sequence"/>
</dbReference>
<dbReference type="OrthoDB" id="1311366at2"/>
<accession>A0A7K1GNZ2</accession>
<name>A0A7K1GNZ2_9FLAO</name>
<dbReference type="Pfam" id="PF12508">
    <property type="entry name" value="Transposon_TraM"/>
    <property type="match status" value="1"/>
</dbReference>
<gene>
    <name evidence="3" type="primary">traM</name>
    <name evidence="3" type="ORF">GJV77_11375</name>
</gene>
<dbReference type="InterPro" id="IPR055407">
    <property type="entry name" value="TraM_C"/>
</dbReference>
<organism evidence="3 4">
    <name type="scientific">Myroides pelagicus</name>
    <dbReference type="NCBI Taxonomy" id="270914"/>
    <lineage>
        <taxon>Bacteria</taxon>
        <taxon>Pseudomonadati</taxon>
        <taxon>Bacteroidota</taxon>
        <taxon>Flavobacteriia</taxon>
        <taxon>Flavobacteriales</taxon>
        <taxon>Flavobacteriaceae</taxon>
        <taxon>Myroides</taxon>
    </lineage>
</organism>
<evidence type="ECO:0000313" key="3">
    <source>
        <dbReference type="EMBL" id="MTH30498.1"/>
    </source>
</evidence>
<keyword evidence="1" id="KW-1133">Transmembrane helix</keyword>
<evidence type="ECO:0000256" key="1">
    <source>
        <dbReference type="SAM" id="Phobius"/>
    </source>
</evidence>
<dbReference type="NCBIfam" id="TIGR03779">
    <property type="entry name" value="Bac_Flav_CT_M"/>
    <property type="match status" value="1"/>
</dbReference>